<dbReference type="AlphaFoldDB" id="A0AAF0TCS2"/>
<reference evidence="2" key="1">
    <citation type="submission" date="2023-08" db="EMBL/GenBank/DDBJ databases">
        <title>A de novo genome assembly of Solanum verrucosum Schlechtendal, a Mexican diploid species geographically isolated from the other diploid A-genome species in potato relatives.</title>
        <authorList>
            <person name="Hosaka K."/>
        </authorList>
    </citation>
    <scope>NUCLEOTIDE SEQUENCE</scope>
    <source>
        <tissue evidence="2">Young leaves</tissue>
    </source>
</reference>
<organism evidence="2 3">
    <name type="scientific">Solanum verrucosum</name>
    <dbReference type="NCBI Taxonomy" id="315347"/>
    <lineage>
        <taxon>Eukaryota</taxon>
        <taxon>Viridiplantae</taxon>
        <taxon>Streptophyta</taxon>
        <taxon>Embryophyta</taxon>
        <taxon>Tracheophyta</taxon>
        <taxon>Spermatophyta</taxon>
        <taxon>Magnoliopsida</taxon>
        <taxon>eudicotyledons</taxon>
        <taxon>Gunneridae</taxon>
        <taxon>Pentapetalae</taxon>
        <taxon>asterids</taxon>
        <taxon>lamiids</taxon>
        <taxon>Solanales</taxon>
        <taxon>Solanaceae</taxon>
        <taxon>Solanoideae</taxon>
        <taxon>Solaneae</taxon>
        <taxon>Solanum</taxon>
    </lineage>
</organism>
<dbReference type="InterPro" id="IPR043502">
    <property type="entry name" value="DNA/RNA_pol_sf"/>
</dbReference>
<evidence type="ECO:0000313" key="3">
    <source>
        <dbReference type="Proteomes" id="UP001234989"/>
    </source>
</evidence>
<keyword evidence="3" id="KW-1185">Reference proteome</keyword>
<proteinExistence type="predicted"/>
<dbReference type="CDD" id="cd01647">
    <property type="entry name" value="RT_LTR"/>
    <property type="match status" value="1"/>
</dbReference>
<dbReference type="SUPFAM" id="SSF56672">
    <property type="entry name" value="DNA/RNA polymerases"/>
    <property type="match status" value="1"/>
</dbReference>
<dbReference type="Gene3D" id="3.30.70.270">
    <property type="match status" value="1"/>
</dbReference>
<dbReference type="PANTHER" id="PTHR15503:SF45">
    <property type="entry name" value="RNA-DIRECTED DNA POLYMERASE HOMOLOG"/>
    <property type="match status" value="1"/>
</dbReference>
<dbReference type="PANTHER" id="PTHR15503">
    <property type="entry name" value="LDOC1 RELATED"/>
    <property type="match status" value="1"/>
</dbReference>
<name>A0AAF0TCS2_SOLVR</name>
<protein>
    <recommendedName>
        <fullName evidence="4">Retrotransposon protein</fullName>
    </recommendedName>
</protein>
<dbReference type="EMBL" id="CP133613">
    <property type="protein sequence ID" value="WMV13704.1"/>
    <property type="molecule type" value="Genomic_DNA"/>
</dbReference>
<evidence type="ECO:0000256" key="1">
    <source>
        <dbReference type="SAM" id="MobiDB-lite"/>
    </source>
</evidence>
<evidence type="ECO:0008006" key="4">
    <source>
        <dbReference type="Google" id="ProtNLM"/>
    </source>
</evidence>
<gene>
    <name evidence="2" type="ORF">MTR67_007089</name>
</gene>
<accession>A0AAF0TCS2</accession>
<dbReference type="Gene3D" id="3.10.10.10">
    <property type="entry name" value="HIV Type 1 Reverse Transcriptase, subunit A, domain 1"/>
    <property type="match status" value="1"/>
</dbReference>
<dbReference type="InterPro" id="IPR032567">
    <property type="entry name" value="RTL1-rel"/>
</dbReference>
<evidence type="ECO:0000313" key="2">
    <source>
        <dbReference type="EMBL" id="WMV13704.1"/>
    </source>
</evidence>
<dbReference type="Proteomes" id="UP001234989">
    <property type="component" value="Chromosome 2"/>
</dbReference>
<dbReference type="InterPro" id="IPR043128">
    <property type="entry name" value="Rev_trsase/Diguanyl_cyclase"/>
</dbReference>
<sequence length="441" mass="50205">MAPFMEPLSGHEGHHDLWWWSWSLPVIGQEPAPPGALRRILGHDCPDVSWTLRQLMRAFIWGSRQLASKFKKDRVSNPKTQGEDGSGFSLSTCSKCGMKLGDKCLACSNACFGSGKMDHKIRYYPLVAKNDRDSRRRAQPNPPSGPSGSQKQNRFHVLLTCGEQEGSPNVVTGMLKVFQVVVYALLDPDATLSFVTLYLAMRVSLVDLVELVMLDFDVILGMYWLHACYASIYYRTHVVKFLFPNEPILEWKGGNTMPKGQLFCCLKARKMIYKGFIYHLLRVRDVNSETPIVESVLVANEFLEVFLDDLPGIPPEREVDFCIDFLPDTQPISIPPYRMASAELEEIKDKLKDFLDKGLIHPNISLWGALVLFVRKKDGSARMCIYYQQLNKVTNKKIYPIQRIDDLFDRLQGASCFSKIDLRSGYHQLRVKEDDILKKAC</sequence>
<feature type="region of interest" description="Disordered" evidence="1">
    <location>
        <begin position="132"/>
        <end position="151"/>
    </location>
</feature>